<accession>A0A8J8SU74</accession>
<organism evidence="2 3">
    <name type="scientific">Halteria grandinella</name>
    <dbReference type="NCBI Taxonomy" id="5974"/>
    <lineage>
        <taxon>Eukaryota</taxon>
        <taxon>Sar</taxon>
        <taxon>Alveolata</taxon>
        <taxon>Ciliophora</taxon>
        <taxon>Intramacronucleata</taxon>
        <taxon>Spirotrichea</taxon>
        <taxon>Stichotrichia</taxon>
        <taxon>Sporadotrichida</taxon>
        <taxon>Halteriidae</taxon>
        <taxon>Halteria</taxon>
    </lineage>
</organism>
<dbReference type="AlphaFoldDB" id="A0A8J8SU74"/>
<sequence>MQDSRDSATTTTKKDKYAKLDKKYTALLKATARLFERTARRHKSNKDLERTVLYLRSLYNQAIVSPEMQKPSKRAEERERVIDEMESDSDGDIGNRVCFMVREDRKWNVRKAIEKDKGKNEEKVALWTKWMRQKNVLDGV</sequence>
<gene>
    <name evidence="2" type="ORF">FGO68_gene16582</name>
</gene>
<feature type="compositionally biased region" description="Basic and acidic residues" evidence="1">
    <location>
        <begin position="73"/>
        <end position="83"/>
    </location>
</feature>
<proteinExistence type="predicted"/>
<evidence type="ECO:0000313" key="3">
    <source>
        <dbReference type="Proteomes" id="UP000785679"/>
    </source>
</evidence>
<dbReference type="Proteomes" id="UP000785679">
    <property type="component" value="Unassembled WGS sequence"/>
</dbReference>
<keyword evidence="3" id="KW-1185">Reference proteome</keyword>
<dbReference type="EMBL" id="RRYP01039864">
    <property type="protein sequence ID" value="TNV67661.1"/>
    <property type="molecule type" value="Genomic_DNA"/>
</dbReference>
<reference evidence="2" key="1">
    <citation type="submission" date="2019-06" db="EMBL/GenBank/DDBJ databases">
        <authorList>
            <person name="Zheng W."/>
        </authorList>
    </citation>
    <scope>NUCLEOTIDE SEQUENCE</scope>
    <source>
        <strain evidence="2">QDHG01</strain>
    </source>
</reference>
<evidence type="ECO:0000313" key="2">
    <source>
        <dbReference type="EMBL" id="TNV67661.1"/>
    </source>
</evidence>
<comment type="caution">
    <text evidence="2">The sequence shown here is derived from an EMBL/GenBank/DDBJ whole genome shotgun (WGS) entry which is preliminary data.</text>
</comment>
<evidence type="ECO:0000256" key="1">
    <source>
        <dbReference type="SAM" id="MobiDB-lite"/>
    </source>
</evidence>
<name>A0A8J8SU74_HALGN</name>
<protein>
    <submittedName>
        <fullName evidence="2">Uncharacterized protein</fullName>
    </submittedName>
</protein>
<feature type="region of interest" description="Disordered" evidence="1">
    <location>
        <begin position="67"/>
        <end position="89"/>
    </location>
</feature>